<organism evidence="6 7">
    <name type="scientific">Lupinus albus</name>
    <name type="common">White lupine</name>
    <name type="synonym">Lupinus termis</name>
    <dbReference type="NCBI Taxonomy" id="3870"/>
    <lineage>
        <taxon>Eukaryota</taxon>
        <taxon>Viridiplantae</taxon>
        <taxon>Streptophyta</taxon>
        <taxon>Embryophyta</taxon>
        <taxon>Tracheophyta</taxon>
        <taxon>Spermatophyta</taxon>
        <taxon>Magnoliopsida</taxon>
        <taxon>eudicotyledons</taxon>
        <taxon>Gunneridae</taxon>
        <taxon>Pentapetalae</taxon>
        <taxon>rosids</taxon>
        <taxon>fabids</taxon>
        <taxon>Fabales</taxon>
        <taxon>Fabaceae</taxon>
        <taxon>Papilionoideae</taxon>
        <taxon>50 kb inversion clade</taxon>
        <taxon>genistoids sensu lato</taxon>
        <taxon>core genistoids</taxon>
        <taxon>Genisteae</taxon>
        <taxon>Lupinus</taxon>
    </lineage>
</organism>
<keyword evidence="3" id="KW-0863">Zinc-finger</keyword>
<comment type="caution">
    <text evidence="6">The sequence shown here is derived from an EMBL/GenBank/DDBJ whole genome shotgun (WGS) entry which is preliminary data.</text>
</comment>
<evidence type="ECO:0000313" key="6">
    <source>
        <dbReference type="EMBL" id="KAE9622253.1"/>
    </source>
</evidence>
<dbReference type="GO" id="GO:0048284">
    <property type="term" value="P:organelle fusion"/>
    <property type="evidence" value="ECO:0007669"/>
    <property type="project" value="TreeGrafter"/>
</dbReference>
<dbReference type="Gene3D" id="2.130.10.10">
    <property type="entry name" value="YVTN repeat-like/Quinoprotein amine dehydrogenase"/>
    <property type="match status" value="1"/>
</dbReference>
<dbReference type="Proteomes" id="UP000447434">
    <property type="component" value="Chromosome 1"/>
</dbReference>
<dbReference type="AlphaFoldDB" id="A0A6A4R9R3"/>
<dbReference type="PANTHER" id="PTHR23323:SF24">
    <property type="entry name" value="VACUOLAR PROTEIN SORTING-ASSOCIATED PROTEIN 11 HOMOLOG"/>
    <property type="match status" value="1"/>
</dbReference>
<dbReference type="SUPFAM" id="SSF50978">
    <property type="entry name" value="WD40 repeat-like"/>
    <property type="match status" value="1"/>
</dbReference>
<dbReference type="InterPro" id="IPR015943">
    <property type="entry name" value="WD40/YVTN_repeat-like_dom_sf"/>
</dbReference>
<protein>
    <submittedName>
        <fullName evidence="6">Putative transcription factor WD40-like family</fullName>
    </submittedName>
</protein>
<keyword evidence="2" id="KW-0479">Metal-binding</keyword>
<evidence type="ECO:0000256" key="5">
    <source>
        <dbReference type="ARBA" id="ARBA00023136"/>
    </source>
</evidence>
<dbReference type="EMBL" id="WOCE01000001">
    <property type="protein sequence ID" value="KAE9622253.1"/>
    <property type="molecule type" value="Genomic_DNA"/>
</dbReference>
<dbReference type="Pfam" id="PF23266">
    <property type="entry name" value="VPS11_N"/>
    <property type="match status" value="1"/>
</dbReference>
<keyword evidence="5" id="KW-0472">Membrane</keyword>
<evidence type="ECO:0000256" key="3">
    <source>
        <dbReference type="ARBA" id="ARBA00022771"/>
    </source>
</evidence>
<dbReference type="InterPro" id="IPR036322">
    <property type="entry name" value="WD40_repeat_dom_sf"/>
</dbReference>
<evidence type="ECO:0000256" key="1">
    <source>
        <dbReference type="ARBA" id="ARBA00004370"/>
    </source>
</evidence>
<gene>
    <name evidence="6" type="ORF">Lalb_Chr01g0023291</name>
</gene>
<dbReference type="GO" id="GO:0030674">
    <property type="term" value="F:protein-macromolecule adaptor activity"/>
    <property type="evidence" value="ECO:0007669"/>
    <property type="project" value="TreeGrafter"/>
</dbReference>
<dbReference type="GO" id="GO:0030897">
    <property type="term" value="C:HOPS complex"/>
    <property type="evidence" value="ECO:0007669"/>
    <property type="project" value="TreeGrafter"/>
</dbReference>
<accession>A0A6A4R9R3</accession>
<reference evidence="7" key="1">
    <citation type="journal article" date="2020" name="Nat. Commun.">
        <title>Genome sequence of the cluster root forming white lupin.</title>
        <authorList>
            <person name="Hufnagel B."/>
            <person name="Marques A."/>
            <person name="Soriano A."/>
            <person name="Marques L."/>
            <person name="Divol F."/>
            <person name="Doumas P."/>
            <person name="Sallet E."/>
            <person name="Mancinotti D."/>
            <person name="Carrere S."/>
            <person name="Marande W."/>
            <person name="Arribat S."/>
            <person name="Keller J."/>
            <person name="Huneau C."/>
            <person name="Blein T."/>
            <person name="Aime D."/>
            <person name="Laguerre M."/>
            <person name="Taylor J."/>
            <person name="Schubert V."/>
            <person name="Nelson M."/>
            <person name="Geu-Flores F."/>
            <person name="Crespi M."/>
            <person name="Gallardo-Guerrero K."/>
            <person name="Delaux P.-M."/>
            <person name="Salse J."/>
            <person name="Berges H."/>
            <person name="Guyot R."/>
            <person name="Gouzy J."/>
            <person name="Peret B."/>
        </authorList>
    </citation>
    <scope>NUCLEOTIDE SEQUENCE [LARGE SCALE GENOMIC DNA]</scope>
    <source>
        <strain evidence="7">cv. Amiga</strain>
    </source>
</reference>
<dbReference type="PANTHER" id="PTHR23323">
    <property type="entry name" value="VACUOLAR PROTEIN SORTING-ASSOCIATED PROTEIN"/>
    <property type="match status" value="1"/>
</dbReference>
<name>A0A6A4R9R3_LUPAL</name>
<dbReference type="GO" id="GO:0008270">
    <property type="term" value="F:zinc ion binding"/>
    <property type="evidence" value="ECO:0007669"/>
    <property type="project" value="UniProtKB-KW"/>
</dbReference>
<evidence type="ECO:0000256" key="4">
    <source>
        <dbReference type="ARBA" id="ARBA00022833"/>
    </source>
</evidence>
<keyword evidence="7" id="KW-1185">Reference proteome</keyword>
<sequence>MYQWRKFDFFEEKYTAKCGIPEDDDVNTKKIQCCSSGRGKVVTGFDDGTVCFFDRGFNFNYAFQPHSSSVLFLQQLKQRNFLVTIGEDEQLTPQQSALCLKVFDLDKMQAESSSTTSPDCVGILRIFTNQFPEAKITSFLVLEEVPPILLIVIGLDNGSIYCIKGDIARERINRFKLQVENHSDKTLSFVTGLGFKVDGRSL</sequence>
<proteinExistence type="predicted"/>
<keyword evidence="4" id="KW-0862">Zinc</keyword>
<comment type="subcellular location">
    <subcellularLocation>
        <location evidence="1">Membrane</location>
    </subcellularLocation>
</comment>
<dbReference type="GO" id="GO:0006904">
    <property type="term" value="P:vesicle docking involved in exocytosis"/>
    <property type="evidence" value="ECO:0007669"/>
    <property type="project" value="TreeGrafter"/>
</dbReference>
<evidence type="ECO:0000256" key="2">
    <source>
        <dbReference type="ARBA" id="ARBA00022723"/>
    </source>
</evidence>
<dbReference type="GO" id="GO:0007033">
    <property type="term" value="P:vacuole organization"/>
    <property type="evidence" value="ECO:0007669"/>
    <property type="project" value="TreeGrafter"/>
</dbReference>
<dbReference type="GO" id="GO:0007032">
    <property type="term" value="P:endosome organization"/>
    <property type="evidence" value="ECO:0007669"/>
    <property type="project" value="TreeGrafter"/>
</dbReference>
<dbReference type="OrthoDB" id="26184at2759"/>
<evidence type="ECO:0000313" key="7">
    <source>
        <dbReference type="Proteomes" id="UP000447434"/>
    </source>
</evidence>
<dbReference type="GO" id="GO:0005768">
    <property type="term" value="C:endosome"/>
    <property type="evidence" value="ECO:0007669"/>
    <property type="project" value="TreeGrafter"/>
</dbReference>